<dbReference type="Gene3D" id="6.20.110.10">
    <property type="match status" value="1"/>
</dbReference>
<dbReference type="Gene3D" id="2.60.120.260">
    <property type="entry name" value="Galactose-binding domain-like"/>
    <property type="match status" value="1"/>
</dbReference>
<dbReference type="InterPro" id="IPR044051">
    <property type="entry name" value="Prophage_tail_N"/>
</dbReference>
<evidence type="ECO:0000259" key="2">
    <source>
        <dbReference type="Pfam" id="PF18994"/>
    </source>
</evidence>
<sequence length="522" mass="60585">MRILENLIFMNREGTFSEIVNDFDFGSFKYEYEQNNERSISLTAYKTNVNADIFDSLINENYLIWKGQKYVIKSTELKYEEGVILNEIEAKHISMEFQNHYIPKDLDDESLNDEDETETKISMKVKEYLDFAFKNNKLNFDYKLHGKFNESKYIEEFGDNNGLEHLIEGAEHFGYIFFADNKTFHIYTPDNFYKKSDEILVYKYNNSSVSAKTITTELRTYIQGYGKKKSKSETKNYKPIKPKDFSYSGNFNKEGTWSTEHIGDSFYKTFYCKWGNETLTWNLKKGPKGGIIEVFIDDKSKGTFDCYSAHASTQKVILAKGLSKGKHSFRGVFKSKKSGIDYKKSNPVMYVGTSKSSVLNLTAVLKGKDIYHVYAEYKSPYYKQYGKSEAPTIYDDNITSQSELKKKLKETLDDIPTIEVATNYLGLESIHENNTIRFIHKPIGFNTDLKVVKLTEYHPLVSQPIEVEFSNAQKDIIKMQSQFNRRLRKVNNLMKKGFKTSDYSLNVLEEYNETVGSVLIDE</sequence>
<proteinExistence type="predicted"/>
<evidence type="ECO:0000313" key="4">
    <source>
        <dbReference type="Proteomes" id="UP000538955"/>
    </source>
</evidence>
<dbReference type="EMBL" id="JABBMI010000058">
    <property type="protein sequence ID" value="NMK54206.1"/>
    <property type="molecule type" value="Genomic_DNA"/>
</dbReference>
<evidence type="ECO:0000259" key="1">
    <source>
        <dbReference type="Pfam" id="PF06605"/>
    </source>
</evidence>
<feature type="domain" description="Prophage endopeptidase tail N-terminal" evidence="2">
    <location>
        <begin position="8"/>
        <end position="92"/>
    </location>
</feature>
<accession>A0ABX1SSK4</accession>
<comment type="caution">
    <text evidence="3">The sequence shown here is derived from an EMBL/GenBank/DDBJ whole genome shotgun (WGS) entry which is preliminary data.</text>
</comment>
<name>A0ABX1SSK4_STACP</name>
<dbReference type="Gene3D" id="3.55.50.40">
    <property type="match status" value="1"/>
</dbReference>
<evidence type="ECO:0000313" key="3">
    <source>
        <dbReference type="EMBL" id="NMK54206.1"/>
    </source>
</evidence>
<dbReference type="Pfam" id="PF06605">
    <property type="entry name" value="Prophage_tail"/>
    <property type="match status" value="1"/>
</dbReference>
<keyword evidence="4" id="KW-1185">Reference proteome</keyword>
<reference evidence="3 4" key="1">
    <citation type="submission" date="2020-04" db="EMBL/GenBank/DDBJ databases">
        <title>The Epidemiology and Molecular Characteristics of Linezolid-Resistant Staphylococcus capitis in Huashan Hospital, Shanghai.</title>
        <authorList>
            <person name="Ding L."/>
            <person name="Li P."/>
            <person name="Yang Y."/>
            <person name="Lin D."/>
            <person name="Xu X."/>
        </authorList>
    </citation>
    <scope>NUCLEOTIDE SEQUENCE [LARGE SCALE GENOMIC DNA]</scope>
    <source>
        <strain evidence="3 4">17-84</strain>
    </source>
</reference>
<dbReference type="Proteomes" id="UP000538955">
    <property type="component" value="Unassembled WGS sequence"/>
</dbReference>
<gene>
    <name evidence="3" type="ORF">HHM24_05485</name>
</gene>
<organism evidence="3 4">
    <name type="scientific">Staphylococcus capitis</name>
    <dbReference type="NCBI Taxonomy" id="29388"/>
    <lineage>
        <taxon>Bacteria</taxon>
        <taxon>Bacillati</taxon>
        <taxon>Bacillota</taxon>
        <taxon>Bacilli</taxon>
        <taxon>Bacillales</taxon>
        <taxon>Staphylococcaceae</taxon>
        <taxon>Staphylococcus</taxon>
    </lineage>
</organism>
<dbReference type="Pfam" id="PF18994">
    <property type="entry name" value="Prophage_tailD1"/>
    <property type="match status" value="1"/>
</dbReference>
<dbReference type="InterPro" id="IPR010572">
    <property type="entry name" value="Tail_dom"/>
</dbReference>
<protein>
    <submittedName>
        <fullName evidence="3">Peptidase</fullName>
    </submittedName>
</protein>
<feature type="domain" description="Tail spike" evidence="1">
    <location>
        <begin position="112"/>
        <end position="483"/>
    </location>
</feature>